<sequence length="364" mass="42146">MQLDNLPDNLADCRYCSQVSKANGVDPIGSAPKVDYWLLVEVAQPWPLAMFAENPMVGQMFSLVKKLVFRRGVMVRPIAIAPDPEYSTPGLTRIIYYRRPAQQFAEYLKEEYVVPEDQTNHLVLGLLNRLLGKKNTVIPFLSYQQDTQHLREMLVCTHTQVDLACGRFGTPIYRQLRQQSDQFNLRVWQSTHFGGHQFAPTLVDLPTGQFWGHLELDNLPQLVRRSGDHRQLKQLYRGWSGGTKFEQIAERAVWMEIGWDWLTYPKKVRTYQKRLTGIKRLLYPLLRYIPINLLQLWLDRWTRNASGAKVELVYKSLHTQGRYRVTIAEADKLTTATNSAKTPKDLVEISKAQQYQITQLVKLS</sequence>
<gene>
    <name evidence="1" type="ORF">IQ260_16165</name>
</gene>
<dbReference type="PIRSF" id="PIRSF035042">
    <property type="entry name" value="UCP035042_thirdx"/>
    <property type="match status" value="1"/>
</dbReference>
<dbReference type="Pfam" id="PF06999">
    <property type="entry name" value="Suc_Fer-like"/>
    <property type="match status" value="1"/>
</dbReference>
<dbReference type="InterPro" id="IPR009737">
    <property type="entry name" value="Aim32/Apd1-like"/>
</dbReference>
<dbReference type="SUPFAM" id="SSF52833">
    <property type="entry name" value="Thioredoxin-like"/>
    <property type="match status" value="1"/>
</dbReference>
<keyword evidence="2" id="KW-1185">Reference proteome</keyword>
<name>A0A928ZVE7_LEPEC</name>
<dbReference type="CDD" id="cd03062">
    <property type="entry name" value="TRX_Fd_Sucrase"/>
    <property type="match status" value="1"/>
</dbReference>
<dbReference type="InterPro" id="IPR036249">
    <property type="entry name" value="Thioredoxin-like_sf"/>
</dbReference>
<reference evidence="1" key="1">
    <citation type="submission" date="2020-10" db="EMBL/GenBank/DDBJ databases">
        <authorList>
            <person name="Castelo-Branco R."/>
            <person name="Eusebio N."/>
            <person name="Adriana R."/>
            <person name="Vieira A."/>
            <person name="Brugerolle De Fraissinette N."/>
            <person name="Rezende De Castro R."/>
            <person name="Schneider M.P."/>
            <person name="Vasconcelos V."/>
            <person name="Leao P.N."/>
        </authorList>
    </citation>
    <scope>NUCLEOTIDE SEQUENCE</scope>
    <source>
        <strain evidence="1">LEGE 11479</strain>
    </source>
</reference>
<comment type="caution">
    <text evidence="1">The sequence shown here is derived from an EMBL/GenBank/DDBJ whole genome shotgun (WGS) entry which is preliminary data.</text>
</comment>
<dbReference type="InterPro" id="IPR010350">
    <property type="entry name" value="Aim32/Apd1-like_bac"/>
</dbReference>
<protein>
    <submittedName>
        <fullName evidence="1">Sucrase ferredoxin</fullName>
    </submittedName>
</protein>
<evidence type="ECO:0000313" key="2">
    <source>
        <dbReference type="Proteomes" id="UP000615026"/>
    </source>
</evidence>
<proteinExistence type="predicted"/>
<dbReference type="Proteomes" id="UP000615026">
    <property type="component" value="Unassembled WGS sequence"/>
</dbReference>
<dbReference type="AlphaFoldDB" id="A0A928ZVE7"/>
<accession>A0A928ZVE7</accession>
<evidence type="ECO:0000313" key="1">
    <source>
        <dbReference type="EMBL" id="MBE9068188.1"/>
    </source>
</evidence>
<dbReference type="EMBL" id="JADEXP010000147">
    <property type="protein sequence ID" value="MBE9068188.1"/>
    <property type="molecule type" value="Genomic_DNA"/>
</dbReference>
<dbReference type="RefSeq" id="WP_193994137.1">
    <property type="nucleotide sequence ID" value="NZ_JADEXP010000147.1"/>
</dbReference>
<organism evidence="1 2">
    <name type="scientific">Leptolyngbya cf. ectocarpi LEGE 11479</name>
    <dbReference type="NCBI Taxonomy" id="1828722"/>
    <lineage>
        <taxon>Bacteria</taxon>
        <taxon>Bacillati</taxon>
        <taxon>Cyanobacteriota</taxon>
        <taxon>Cyanophyceae</taxon>
        <taxon>Leptolyngbyales</taxon>
        <taxon>Leptolyngbyaceae</taxon>
        <taxon>Leptolyngbya group</taxon>
        <taxon>Leptolyngbya</taxon>
    </lineage>
</organism>